<dbReference type="HOGENOM" id="CLU_256045_0_0_10"/>
<feature type="repeat" description="WD" evidence="3">
    <location>
        <begin position="1287"/>
        <end position="1328"/>
    </location>
</feature>
<dbReference type="Pfam" id="PF00400">
    <property type="entry name" value="WD40"/>
    <property type="match status" value="1"/>
</dbReference>
<evidence type="ECO:0000256" key="3">
    <source>
        <dbReference type="PROSITE-ProRule" id="PRU00221"/>
    </source>
</evidence>
<feature type="domain" description="Novel STAND NTPase 1" evidence="6">
    <location>
        <begin position="260"/>
        <end position="503"/>
    </location>
</feature>
<dbReference type="InterPro" id="IPR036322">
    <property type="entry name" value="WD40_repeat_dom_sf"/>
</dbReference>
<proteinExistence type="predicted"/>
<dbReference type="InterPro" id="IPR049052">
    <property type="entry name" value="nSTAND1"/>
</dbReference>
<evidence type="ECO:0000313" key="8">
    <source>
        <dbReference type="Proteomes" id="UP000008461"/>
    </source>
</evidence>
<keyword evidence="8" id="KW-1185">Reference proteome</keyword>
<dbReference type="InterPro" id="IPR001680">
    <property type="entry name" value="WD40_rpt"/>
</dbReference>
<name>F4KV66_HALH1</name>
<evidence type="ECO:0000259" key="5">
    <source>
        <dbReference type="Pfam" id="PF12770"/>
    </source>
</evidence>
<sequence length="1374" mass="152147">MPNVLILSKMNAQSTLSAPVAMFTFANEQNGQSYLRNLPVEYQDLVAIFSAKIQSGQNLELVHRTNSTYRILLDLLQQQYHQERIVFFHFGGHAGNEGLQVEEDGAGSAKMSPEAIVSALSVHKNTLKFVFLNACHTQEIGRALLDAGIPVVIGTSSSVSDQVAIQLAVRFYKGISENLSVQQAWDQASLEVQDLKTGQLRKASGVESDEDEETLLSWVLMDQGNEAAKAALSWTLSQSTADLLLGLPPLPKDISLPAVPFQFLQSYGRDQARIFWGRNQPIRDFFKLINDESSNSVLLLHGLSGVGKSSFLNAGVMPRFAENQIFCLDIKKTAKKPWALLCEVFGLSAEVDAAQLGENWQQWEAKTTKPLFIMIDQFEEIAHPGFLHELDIFFAKIRTAFAPRPMGKLILSFRKEYLAEIMNACETADLHFTHFVLGPLSATSIKEVVNGVSSSPSLKNHFKVEHEPGLDAALAQLLLNNPDLPLAPVLQIVMSNLWERSGTTRTAKRIFSLEILNGLSREGLGMDKFLGVQLQKVAETHPAEVATGLAIDVLHFHTSLLGNCQNHTQVQTEAYYGRSLDLLLKKLCEAYLLVELDGEPLAFTLAHDTLGPVVQQYFNASTTPGQQANRLAQSLNIAAKHEAFQQNPDSFLLNEDQILTLEKGKEGMRKLSKDEEALLLQSRTALELAQQKKRRNTLFLYTLASALGLFLLAFMLVLIQSNRNSKANALMYQATALENEDPTQARNLYQKSIKLHSTAQAWKNLYGLQRREVFYTQLQAPIGKDINAGAIGGRGKQVAYCVPVESGYQIKLFQLEQDRSKLLETLEVGSQISNLSFASTSNRLLGAGLDHILHWWSMAGYDEPLNVQDPLKGVAHMAISPDEKWVVLAEENKDSIKVFSTDQRRMKYTFHLDVQANAAIQSLAIVAGGGTCLIALKSGQILRYDQQLQKITIWKSNVPSIQHLQWSASGKWLLVLGKKLELWSSESIFHPTARPLQVFQLSTLGLKATLDSTEQRLLLCDAKGDASLYEIATQQKLFTLRSKEGGIIAAEFGAKDQSIITLNSQGAIWSWAMPAIAPVYQGPSRALGLLNAQGDQAVFAVDDTLFWADFPKLSNVHKEVIPGFLIQSMASDPSGKILLLGANDGRVAWYHTGKANQPEYLLPEANGSLVLHCAVSTKGKLGISADDQGSLAFWNVEKNKLIKRVQPFEGGIAALAFDPQDETLFLLSHNSEVQIWNANTVEKKAQLSLKSDEYRSICILPGKKQFYLGSGNGKIYHYNTRGQCLDSLDQNAGVVGMAFAPHQHLLLSVTEEGRINFWDLNQKQIFQHLGSQGRVSSLQMTTDGQWILALPALGGEEFPKIWWNNGVRKPWVID</sequence>
<dbReference type="EMBL" id="CP002691">
    <property type="protein sequence ID" value="AEE49232.1"/>
    <property type="molecule type" value="Genomic_DNA"/>
</dbReference>
<dbReference type="InterPro" id="IPR027417">
    <property type="entry name" value="P-loop_NTPase"/>
</dbReference>
<accession>F4KV66</accession>
<reference evidence="7 8" key="1">
    <citation type="journal article" date="2011" name="Stand. Genomic Sci.">
        <title>Complete genome sequence of Haliscomenobacter hydrossis type strain (O).</title>
        <authorList>
            <consortium name="US DOE Joint Genome Institute (JGI-PGF)"/>
            <person name="Daligault H."/>
            <person name="Lapidus A."/>
            <person name="Zeytun A."/>
            <person name="Nolan M."/>
            <person name="Lucas S."/>
            <person name="Del Rio T.G."/>
            <person name="Tice H."/>
            <person name="Cheng J.F."/>
            <person name="Tapia R."/>
            <person name="Han C."/>
            <person name="Goodwin L."/>
            <person name="Pitluck S."/>
            <person name="Liolios K."/>
            <person name="Pagani I."/>
            <person name="Ivanova N."/>
            <person name="Huntemann M."/>
            <person name="Mavromatis K."/>
            <person name="Mikhailova N."/>
            <person name="Pati A."/>
            <person name="Chen A."/>
            <person name="Palaniappan K."/>
            <person name="Land M."/>
            <person name="Hauser L."/>
            <person name="Brambilla E.M."/>
            <person name="Rohde M."/>
            <person name="Verbarg S."/>
            <person name="Goker M."/>
            <person name="Bristow J."/>
            <person name="Eisen J.A."/>
            <person name="Markowitz V."/>
            <person name="Hugenholtz P."/>
            <person name="Kyrpides N.C."/>
            <person name="Klenk H.P."/>
            <person name="Woyke T."/>
        </authorList>
    </citation>
    <scope>NUCLEOTIDE SEQUENCE [LARGE SCALE GENOMIC DNA]</scope>
    <source>
        <strain evidence="8">ATCC 27775 / DSM 1100 / LMG 10767 / O</strain>
    </source>
</reference>
<dbReference type="KEGG" id="hhy:Halhy_1337"/>
<gene>
    <name evidence="7" type="ordered locus">Halhy_1337</name>
</gene>
<protein>
    <submittedName>
        <fullName evidence="7">WD40 repeat-containing protein</fullName>
    </submittedName>
</protein>
<reference key="2">
    <citation type="submission" date="2011-04" db="EMBL/GenBank/DDBJ databases">
        <title>Complete sequence of chromosome of Haliscomenobacter hydrossis DSM 1100.</title>
        <authorList>
            <consortium name="US DOE Joint Genome Institute (JGI-PGF)"/>
            <person name="Lucas S."/>
            <person name="Han J."/>
            <person name="Lapidus A."/>
            <person name="Bruce D."/>
            <person name="Goodwin L."/>
            <person name="Pitluck S."/>
            <person name="Peters L."/>
            <person name="Kyrpides N."/>
            <person name="Mavromatis K."/>
            <person name="Ivanova N."/>
            <person name="Ovchinnikova G."/>
            <person name="Pagani I."/>
            <person name="Daligault H."/>
            <person name="Detter J.C."/>
            <person name="Han C."/>
            <person name="Land M."/>
            <person name="Hauser L."/>
            <person name="Markowitz V."/>
            <person name="Cheng J.-F."/>
            <person name="Hugenholtz P."/>
            <person name="Woyke T."/>
            <person name="Wu D."/>
            <person name="Verbarg S."/>
            <person name="Frueling A."/>
            <person name="Brambilla E."/>
            <person name="Klenk H.-P."/>
            <person name="Eisen J.A."/>
        </authorList>
    </citation>
    <scope>NUCLEOTIDE SEQUENCE</scope>
    <source>
        <strain>DSM 1100</strain>
    </source>
</reference>
<dbReference type="InterPro" id="IPR050505">
    <property type="entry name" value="WDR55/POC1"/>
</dbReference>
<dbReference type="SUPFAM" id="SSF50978">
    <property type="entry name" value="WD40 repeat-like"/>
    <property type="match status" value="2"/>
</dbReference>
<dbReference type="Gene3D" id="2.130.10.10">
    <property type="entry name" value="YVTN repeat-like/Quinoprotein amine dehydrogenase"/>
    <property type="match status" value="2"/>
</dbReference>
<dbReference type="InterPro" id="IPR015943">
    <property type="entry name" value="WD40/YVTN_repeat-like_dom_sf"/>
</dbReference>
<organism evidence="7 8">
    <name type="scientific">Haliscomenobacter hydrossis (strain ATCC 27775 / DSM 1100 / LMG 10767 / O)</name>
    <dbReference type="NCBI Taxonomy" id="760192"/>
    <lineage>
        <taxon>Bacteria</taxon>
        <taxon>Pseudomonadati</taxon>
        <taxon>Bacteroidota</taxon>
        <taxon>Saprospiria</taxon>
        <taxon>Saprospirales</taxon>
        <taxon>Haliscomenobacteraceae</taxon>
        <taxon>Haliscomenobacter</taxon>
    </lineage>
</organism>
<dbReference type="eggNOG" id="COG4995">
    <property type="taxonomic scope" value="Bacteria"/>
</dbReference>
<evidence type="ECO:0000256" key="2">
    <source>
        <dbReference type="ARBA" id="ARBA00022737"/>
    </source>
</evidence>
<feature type="transmembrane region" description="Helical" evidence="4">
    <location>
        <begin position="698"/>
        <end position="719"/>
    </location>
</feature>
<dbReference type="STRING" id="760192.Halhy_1337"/>
<evidence type="ECO:0000259" key="6">
    <source>
        <dbReference type="Pfam" id="PF20703"/>
    </source>
</evidence>
<dbReference type="PANTHER" id="PTHR44019:SF8">
    <property type="entry name" value="POC1 CENTRIOLAR PROTEIN HOMOLOG"/>
    <property type="match status" value="1"/>
</dbReference>
<keyword evidence="1 3" id="KW-0853">WD repeat</keyword>
<dbReference type="InterPro" id="IPR024983">
    <property type="entry name" value="CHAT_dom"/>
</dbReference>
<dbReference type="SUPFAM" id="SSF52540">
    <property type="entry name" value="P-loop containing nucleoside triphosphate hydrolases"/>
    <property type="match status" value="1"/>
</dbReference>
<evidence type="ECO:0000256" key="1">
    <source>
        <dbReference type="ARBA" id="ARBA00022574"/>
    </source>
</evidence>
<dbReference type="SMART" id="SM00320">
    <property type="entry name" value="WD40"/>
    <property type="match status" value="7"/>
</dbReference>
<keyword evidence="4" id="KW-1133">Transmembrane helix</keyword>
<keyword evidence="2" id="KW-0677">Repeat</keyword>
<evidence type="ECO:0000313" key="7">
    <source>
        <dbReference type="EMBL" id="AEE49232.1"/>
    </source>
</evidence>
<dbReference type="PROSITE" id="PS50082">
    <property type="entry name" value="WD_REPEATS_2"/>
    <property type="match status" value="1"/>
</dbReference>
<dbReference type="Pfam" id="PF12770">
    <property type="entry name" value="CHAT"/>
    <property type="match status" value="1"/>
</dbReference>
<dbReference type="eggNOG" id="COG2319">
    <property type="taxonomic scope" value="Bacteria"/>
</dbReference>
<dbReference type="PANTHER" id="PTHR44019">
    <property type="entry name" value="WD REPEAT-CONTAINING PROTEIN 55"/>
    <property type="match status" value="1"/>
</dbReference>
<keyword evidence="4" id="KW-0812">Transmembrane</keyword>
<dbReference type="Pfam" id="PF20703">
    <property type="entry name" value="nSTAND1"/>
    <property type="match status" value="1"/>
</dbReference>
<evidence type="ECO:0000256" key="4">
    <source>
        <dbReference type="SAM" id="Phobius"/>
    </source>
</evidence>
<dbReference type="Proteomes" id="UP000008461">
    <property type="component" value="Chromosome"/>
</dbReference>
<feature type="domain" description="CHAT" evidence="5">
    <location>
        <begin position="23"/>
        <end position="199"/>
    </location>
</feature>
<keyword evidence="4" id="KW-0472">Membrane</keyword>